<keyword evidence="3" id="KW-1185">Reference proteome</keyword>
<sequence>MEARKRKVSNDASGKGTSTSAEDKSHGGWGNRWQGWFVRFCHFCSYPTSS</sequence>
<comment type="caution">
    <text evidence="2">The sequence shown here is derived from an EMBL/GenBank/DDBJ whole genome shotgun (WGS) entry which is preliminary data.</text>
</comment>
<organism evidence="2 3">
    <name type="scientific">Lupinus luteus</name>
    <name type="common">European yellow lupine</name>
    <dbReference type="NCBI Taxonomy" id="3873"/>
    <lineage>
        <taxon>Eukaryota</taxon>
        <taxon>Viridiplantae</taxon>
        <taxon>Streptophyta</taxon>
        <taxon>Embryophyta</taxon>
        <taxon>Tracheophyta</taxon>
        <taxon>Spermatophyta</taxon>
        <taxon>Magnoliopsida</taxon>
        <taxon>eudicotyledons</taxon>
        <taxon>Gunneridae</taxon>
        <taxon>Pentapetalae</taxon>
        <taxon>rosids</taxon>
        <taxon>fabids</taxon>
        <taxon>Fabales</taxon>
        <taxon>Fabaceae</taxon>
        <taxon>Papilionoideae</taxon>
        <taxon>50 kb inversion clade</taxon>
        <taxon>genistoids sensu lato</taxon>
        <taxon>core genistoids</taxon>
        <taxon>Genisteae</taxon>
        <taxon>Lupinus</taxon>
    </lineage>
</organism>
<evidence type="ECO:0000256" key="1">
    <source>
        <dbReference type="SAM" id="MobiDB-lite"/>
    </source>
</evidence>
<proteinExistence type="predicted"/>
<feature type="compositionally biased region" description="Polar residues" evidence="1">
    <location>
        <begin position="10"/>
        <end position="20"/>
    </location>
</feature>
<reference evidence="2 3" key="1">
    <citation type="submission" date="2024-03" db="EMBL/GenBank/DDBJ databases">
        <authorList>
            <person name="Martinez-Hernandez J."/>
        </authorList>
    </citation>
    <scope>NUCLEOTIDE SEQUENCE [LARGE SCALE GENOMIC DNA]</scope>
</reference>
<dbReference type="EMBL" id="CAXHTB010000005">
    <property type="protein sequence ID" value="CAL0306430.1"/>
    <property type="molecule type" value="Genomic_DNA"/>
</dbReference>
<feature type="region of interest" description="Disordered" evidence="1">
    <location>
        <begin position="1"/>
        <end position="29"/>
    </location>
</feature>
<evidence type="ECO:0000313" key="3">
    <source>
        <dbReference type="Proteomes" id="UP001497480"/>
    </source>
</evidence>
<name>A0AAV1WAN6_LUPLU</name>
<protein>
    <submittedName>
        <fullName evidence="2">Uncharacterized protein</fullName>
    </submittedName>
</protein>
<gene>
    <name evidence="2" type="ORF">LLUT_LOCUS7490</name>
</gene>
<accession>A0AAV1WAN6</accession>
<evidence type="ECO:0000313" key="2">
    <source>
        <dbReference type="EMBL" id="CAL0306430.1"/>
    </source>
</evidence>
<dbReference type="AlphaFoldDB" id="A0AAV1WAN6"/>
<dbReference type="Proteomes" id="UP001497480">
    <property type="component" value="Unassembled WGS sequence"/>
</dbReference>